<protein>
    <submittedName>
        <fullName evidence="2">Diamine N-acetyltransferase</fullName>
    </submittedName>
</protein>
<dbReference type="AlphaFoldDB" id="A0A369BIP6"/>
<dbReference type="Pfam" id="PF00583">
    <property type="entry name" value="Acetyltransf_1"/>
    <property type="match status" value="1"/>
</dbReference>
<keyword evidence="2" id="KW-0808">Transferase</keyword>
<gene>
    <name evidence="2" type="ORF">DFP94_102212</name>
</gene>
<proteinExistence type="predicted"/>
<reference evidence="2 3" key="1">
    <citation type="submission" date="2018-07" db="EMBL/GenBank/DDBJ databases">
        <title>Genomic Encyclopedia of Type Strains, Phase III (KMG-III): the genomes of soil and plant-associated and newly described type strains.</title>
        <authorList>
            <person name="Whitman W."/>
        </authorList>
    </citation>
    <scope>NUCLEOTIDE SEQUENCE [LARGE SCALE GENOMIC DNA]</scope>
    <source>
        <strain evidence="2 3">CECT 8333</strain>
    </source>
</reference>
<dbReference type="PROSITE" id="PS51186">
    <property type="entry name" value="GNAT"/>
    <property type="match status" value="1"/>
</dbReference>
<dbReference type="EMBL" id="QPJW01000002">
    <property type="protein sequence ID" value="RCX21459.1"/>
    <property type="molecule type" value="Genomic_DNA"/>
</dbReference>
<dbReference type="PANTHER" id="PTHR43617">
    <property type="entry name" value="L-AMINO ACID N-ACETYLTRANSFERASE"/>
    <property type="match status" value="1"/>
</dbReference>
<sequence length="172" mass="19870">MLRYIVVKKGGAKQMRIELKPVNRNNWEEALSLQVSESQQRFVPSVAVSLAKIYIKPDGDEVEYIPFAVYDKDKMVGFIMHAYEEKTSDMYWINGFLIDAEEQGKGYGGAALHEMMLWIKSQFPQCKEIRLTVHKDNDLAKKLYGNHGFVETGEWFGEEEVRSLKLKNSMIL</sequence>
<dbReference type="Proteomes" id="UP000253090">
    <property type="component" value="Unassembled WGS sequence"/>
</dbReference>
<organism evidence="2 3">
    <name type="scientific">Fontibacillus phaseoli</name>
    <dbReference type="NCBI Taxonomy" id="1416533"/>
    <lineage>
        <taxon>Bacteria</taxon>
        <taxon>Bacillati</taxon>
        <taxon>Bacillota</taxon>
        <taxon>Bacilli</taxon>
        <taxon>Bacillales</taxon>
        <taxon>Paenibacillaceae</taxon>
        <taxon>Fontibacillus</taxon>
    </lineage>
</organism>
<dbReference type="Gene3D" id="3.40.630.30">
    <property type="match status" value="1"/>
</dbReference>
<name>A0A369BIP6_9BACL</name>
<evidence type="ECO:0000313" key="3">
    <source>
        <dbReference type="Proteomes" id="UP000253090"/>
    </source>
</evidence>
<dbReference type="SUPFAM" id="SSF55729">
    <property type="entry name" value="Acyl-CoA N-acyltransferases (Nat)"/>
    <property type="match status" value="1"/>
</dbReference>
<dbReference type="InterPro" id="IPR050276">
    <property type="entry name" value="MshD_Acetyltransferase"/>
</dbReference>
<dbReference type="GO" id="GO:0016747">
    <property type="term" value="F:acyltransferase activity, transferring groups other than amino-acyl groups"/>
    <property type="evidence" value="ECO:0007669"/>
    <property type="project" value="InterPro"/>
</dbReference>
<dbReference type="InterPro" id="IPR016181">
    <property type="entry name" value="Acyl_CoA_acyltransferase"/>
</dbReference>
<dbReference type="InterPro" id="IPR000182">
    <property type="entry name" value="GNAT_dom"/>
</dbReference>
<evidence type="ECO:0000259" key="1">
    <source>
        <dbReference type="PROSITE" id="PS51186"/>
    </source>
</evidence>
<feature type="domain" description="N-acetyltransferase" evidence="1">
    <location>
        <begin position="17"/>
        <end position="171"/>
    </location>
</feature>
<accession>A0A369BIP6</accession>
<evidence type="ECO:0000313" key="2">
    <source>
        <dbReference type="EMBL" id="RCX21459.1"/>
    </source>
</evidence>
<keyword evidence="3" id="KW-1185">Reference proteome</keyword>
<dbReference type="CDD" id="cd04301">
    <property type="entry name" value="NAT_SF"/>
    <property type="match status" value="1"/>
</dbReference>
<comment type="caution">
    <text evidence="2">The sequence shown here is derived from an EMBL/GenBank/DDBJ whole genome shotgun (WGS) entry which is preliminary data.</text>
</comment>